<dbReference type="EMBL" id="JAQIZT010000003">
    <property type="protein sequence ID" value="KAJ7004839.1"/>
    <property type="molecule type" value="Genomic_DNA"/>
</dbReference>
<keyword evidence="3" id="KW-1185">Reference proteome</keyword>
<proteinExistence type="predicted"/>
<protein>
    <submittedName>
        <fullName evidence="2">Uncharacterized protein</fullName>
    </submittedName>
</protein>
<feature type="region of interest" description="Disordered" evidence="1">
    <location>
        <begin position="52"/>
        <end position="71"/>
    </location>
</feature>
<gene>
    <name evidence="2" type="ORF">NC653_009624</name>
</gene>
<feature type="compositionally biased region" description="Basic and acidic residues" evidence="1">
    <location>
        <begin position="61"/>
        <end position="71"/>
    </location>
</feature>
<evidence type="ECO:0000256" key="1">
    <source>
        <dbReference type="SAM" id="MobiDB-lite"/>
    </source>
</evidence>
<evidence type="ECO:0000313" key="2">
    <source>
        <dbReference type="EMBL" id="KAJ7004839.1"/>
    </source>
</evidence>
<dbReference type="AlphaFoldDB" id="A0AAD6WBU1"/>
<organism evidence="2 3">
    <name type="scientific">Populus alba x Populus x berolinensis</name>
    <dbReference type="NCBI Taxonomy" id="444605"/>
    <lineage>
        <taxon>Eukaryota</taxon>
        <taxon>Viridiplantae</taxon>
        <taxon>Streptophyta</taxon>
        <taxon>Embryophyta</taxon>
        <taxon>Tracheophyta</taxon>
        <taxon>Spermatophyta</taxon>
        <taxon>Magnoliopsida</taxon>
        <taxon>eudicotyledons</taxon>
        <taxon>Gunneridae</taxon>
        <taxon>Pentapetalae</taxon>
        <taxon>rosids</taxon>
        <taxon>fabids</taxon>
        <taxon>Malpighiales</taxon>
        <taxon>Salicaceae</taxon>
        <taxon>Saliceae</taxon>
        <taxon>Populus</taxon>
    </lineage>
</organism>
<name>A0AAD6WBU1_9ROSI</name>
<dbReference type="Proteomes" id="UP001164929">
    <property type="component" value="Chromosome 3"/>
</dbReference>
<comment type="caution">
    <text evidence="2">The sequence shown here is derived from an EMBL/GenBank/DDBJ whole genome shotgun (WGS) entry which is preliminary data.</text>
</comment>
<sequence length="107" mass="11828">MVKLYSQIWYADQVWVLGSNTSTKGDFSRFLNQKKANRCHVFVDGLKPTQMGEDITTMESGKSEDQSPECEKDVGKLQSGELAELGILCTQRVPSLTSAYNAPHAAD</sequence>
<reference evidence="2" key="1">
    <citation type="journal article" date="2023" name="Mol. Ecol. Resour.">
        <title>Chromosome-level genome assembly of a triploid poplar Populus alba 'Berolinensis'.</title>
        <authorList>
            <person name="Chen S."/>
            <person name="Yu Y."/>
            <person name="Wang X."/>
            <person name="Wang S."/>
            <person name="Zhang T."/>
            <person name="Zhou Y."/>
            <person name="He R."/>
            <person name="Meng N."/>
            <person name="Wang Y."/>
            <person name="Liu W."/>
            <person name="Liu Z."/>
            <person name="Liu J."/>
            <person name="Guo Q."/>
            <person name="Huang H."/>
            <person name="Sederoff R.R."/>
            <person name="Wang G."/>
            <person name="Qu G."/>
            <person name="Chen S."/>
        </authorList>
    </citation>
    <scope>NUCLEOTIDE SEQUENCE</scope>
    <source>
        <strain evidence="2">SC-2020</strain>
    </source>
</reference>
<accession>A0AAD6WBU1</accession>
<evidence type="ECO:0000313" key="3">
    <source>
        <dbReference type="Proteomes" id="UP001164929"/>
    </source>
</evidence>